<dbReference type="Pfam" id="PF08240">
    <property type="entry name" value="ADH_N"/>
    <property type="match status" value="1"/>
</dbReference>
<gene>
    <name evidence="3" type="ORF">QEZ52_11045</name>
</gene>
<dbReference type="InterPro" id="IPR013149">
    <property type="entry name" value="ADH-like_C"/>
</dbReference>
<dbReference type="Gene3D" id="3.40.50.720">
    <property type="entry name" value="NAD(P)-binding Rossmann-like Domain"/>
    <property type="match status" value="1"/>
</dbReference>
<dbReference type="Gene3D" id="3.90.180.10">
    <property type="entry name" value="Medium-chain alcohol dehydrogenases, catalytic domain"/>
    <property type="match status" value="1"/>
</dbReference>
<dbReference type="SUPFAM" id="SSF50129">
    <property type="entry name" value="GroES-like"/>
    <property type="match status" value="1"/>
</dbReference>
<keyword evidence="1" id="KW-0521">NADP</keyword>
<dbReference type="SMART" id="SM00829">
    <property type="entry name" value="PKS_ER"/>
    <property type="match status" value="1"/>
</dbReference>
<dbReference type="PANTHER" id="PTHR44154:SF1">
    <property type="entry name" value="QUINONE OXIDOREDUCTASE"/>
    <property type="match status" value="1"/>
</dbReference>
<protein>
    <submittedName>
        <fullName evidence="3">Alcohol dehydrogenase family protein</fullName>
    </submittedName>
</protein>
<reference evidence="3 4" key="1">
    <citation type="submission" date="2023-04" db="EMBL/GenBank/DDBJ databases">
        <title>Complete genome sequence of Alisedimentitalea scapharcae.</title>
        <authorList>
            <person name="Rong J.-C."/>
            <person name="Yi M.-L."/>
            <person name="Zhao Q."/>
        </authorList>
    </citation>
    <scope>NUCLEOTIDE SEQUENCE [LARGE SCALE GENOMIC DNA]</scope>
    <source>
        <strain evidence="3 4">KCTC 42119</strain>
    </source>
</reference>
<dbReference type="Pfam" id="PF00107">
    <property type="entry name" value="ADH_zinc_N"/>
    <property type="match status" value="1"/>
</dbReference>
<feature type="domain" description="Enoyl reductase (ER)" evidence="2">
    <location>
        <begin position="10"/>
        <end position="357"/>
    </location>
</feature>
<accession>A0ABZ2XYG3</accession>
<evidence type="ECO:0000313" key="4">
    <source>
        <dbReference type="Proteomes" id="UP001623232"/>
    </source>
</evidence>
<dbReference type="PANTHER" id="PTHR44154">
    <property type="entry name" value="QUINONE OXIDOREDUCTASE"/>
    <property type="match status" value="1"/>
</dbReference>
<dbReference type="InterPro" id="IPR036291">
    <property type="entry name" value="NAD(P)-bd_dom_sf"/>
</dbReference>
<dbReference type="InterPro" id="IPR051603">
    <property type="entry name" value="Zinc-ADH_QOR/CCCR"/>
</dbReference>
<evidence type="ECO:0000259" key="2">
    <source>
        <dbReference type="SMART" id="SM00829"/>
    </source>
</evidence>
<name>A0ABZ2XYG3_9RHOB</name>
<dbReference type="InterPro" id="IPR011032">
    <property type="entry name" value="GroES-like_sf"/>
</dbReference>
<sequence>MKAVLLTGHGGLEKLVYTDVPTPRPDSGEVVIRVGACGLNNTDINTRTAWYSKTVDQAIGDGGADGFETIDDTEATWGSGAIHFPVIQGADVVGRIVAVGPDTDPGRIGERVIIDPWLLGHGDWQNTANSGYFGSECDGGFAEYTKVRAANALPVTSDLTDAELATFPCAYTTAENLVNRTTPRPGETVVITGASGGVGSAAIQLCRLRGCRVIAVASLTKADLLRDLGAEIVIDRNTDDLESAIRTAAQGPVDIALDVVGAPMFMALINALRQGGRYSTSGCIAGPMAKFDLRQLVYKDLQLTGATICPPGTMHRVVGMIETGALKPLLAETFGLKDLARAQEIFLQKQHVGNIVVTP</sequence>
<dbReference type="CDD" id="cd08274">
    <property type="entry name" value="MDR9"/>
    <property type="match status" value="1"/>
</dbReference>
<keyword evidence="4" id="KW-1185">Reference proteome</keyword>
<dbReference type="EMBL" id="CP123584">
    <property type="protein sequence ID" value="WZK91017.1"/>
    <property type="molecule type" value="Genomic_DNA"/>
</dbReference>
<proteinExistence type="predicted"/>
<dbReference type="SUPFAM" id="SSF51735">
    <property type="entry name" value="NAD(P)-binding Rossmann-fold domains"/>
    <property type="match status" value="1"/>
</dbReference>
<dbReference type="InterPro" id="IPR013154">
    <property type="entry name" value="ADH-like_N"/>
</dbReference>
<evidence type="ECO:0000256" key="1">
    <source>
        <dbReference type="ARBA" id="ARBA00022857"/>
    </source>
</evidence>
<evidence type="ECO:0000313" key="3">
    <source>
        <dbReference type="EMBL" id="WZK91017.1"/>
    </source>
</evidence>
<organism evidence="3 4">
    <name type="scientific">Aliisedimentitalea scapharcae</name>
    <dbReference type="NCBI Taxonomy" id="1524259"/>
    <lineage>
        <taxon>Bacteria</taxon>
        <taxon>Pseudomonadati</taxon>
        <taxon>Pseudomonadota</taxon>
        <taxon>Alphaproteobacteria</taxon>
        <taxon>Rhodobacterales</taxon>
        <taxon>Roseobacteraceae</taxon>
        <taxon>Aliisedimentitalea</taxon>
    </lineage>
</organism>
<dbReference type="Proteomes" id="UP001623232">
    <property type="component" value="Chromosome"/>
</dbReference>
<dbReference type="InterPro" id="IPR020843">
    <property type="entry name" value="ER"/>
</dbReference>